<dbReference type="InterPro" id="IPR025870">
    <property type="entry name" value="Glyoxalase-like_dom"/>
</dbReference>
<dbReference type="RefSeq" id="WP_111645244.1">
    <property type="nucleotide sequence ID" value="NZ_QLMH01000007.1"/>
</dbReference>
<organism evidence="2 3">
    <name type="scientific">Paranoxybacillus vitaminiphilus</name>
    <dbReference type="NCBI Taxonomy" id="581036"/>
    <lineage>
        <taxon>Bacteria</taxon>
        <taxon>Bacillati</taxon>
        <taxon>Bacillota</taxon>
        <taxon>Bacilli</taxon>
        <taxon>Bacillales</taxon>
        <taxon>Anoxybacillaceae</taxon>
        <taxon>Paranoxybacillus</taxon>
    </lineage>
</organism>
<dbReference type="SUPFAM" id="SSF54593">
    <property type="entry name" value="Glyoxalase/Bleomycin resistance protein/Dihydroxybiphenyl dioxygenase"/>
    <property type="match status" value="1"/>
</dbReference>
<name>A0A327YF01_9BACL</name>
<evidence type="ECO:0000313" key="2">
    <source>
        <dbReference type="EMBL" id="RAK19091.1"/>
    </source>
</evidence>
<proteinExistence type="predicted"/>
<keyword evidence="3" id="KW-1185">Reference proteome</keyword>
<dbReference type="PANTHER" id="PTHR40265">
    <property type="entry name" value="BLL2707 PROTEIN"/>
    <property type="match status" value="1"/>
</dbReference>
<gene>
    <name evidence="2" type="ORF">B0I26_1078</name>
</gene>
<comment type="caution">
    <text evidence="2">The sequence shown here is derived from an EMBL/GenBank/DDBJ whole genome shotgun (WGS) entry which is preliminary data.</text>
</comment>
<sequence length="261" mass="30050">MNITFDHLVHFTKSPEEAKTAFQLIGFHAIDGGKHPSWGTYNCLNYFTGLRYIEWIGFTDFDKAKTSDNVLIQQIVTDFHKEEGFSQLAFRTNDMDAVINHVQAKGRKPIGPFTGSRKREDGKVLSWSMLFIEEEQDDTCRYPFFIQWGEPEEARMKEMEPLMQHSIGSPSLSYIGMHVSDLDKSLQKYCHLFDMPRQSVTQNKDEFGPYSELFIGNISVRLYETAPIGHALINRPFLCGITKMPENKTIQVKNGIYQFTV</sequence>
<feature type="domain" description="Glyoxalase-like" evidence="1">
    <location>
        <begin position="5"/>
        <end position="190"/>
    </location>
</feature>
<dbReference type="AlphaFoldDB" id="A0A327YF01"/>
<dbReference type="Proteomes" id="UP000248555">
    <property type="component" value="Unassembled WGS sequence"/>
</dbReference>
<evidence type="ECO:0000313" key="3">
    <source>
        <dbReference type="Proteomes" id="UP000248555"/>
    </source>
</evidence>
<dbReference type="Pfam" id="PF13468">
    <property type="entry name" value="Glyoxalase_3"/>
    <property type="match status" value="1"/>
</dbReference>
<dbReference type="InterPro" id="IPR029068">
    <property type="entry name" value="Glyas_Bleomycin-R_OHBP_Dase"/>
</dbReference>
<reference evidence="2 3" key="1">
    <citation type="submission" date="2018-06" db="EMBL/GenBank/DDBJ databases">
        <title>Genomic Encyclopedia of Type Strains, Phase III (KMG-III): the genomes of soil and plant-associated and newly described type strains.</title>
        <authorList>
            <person name="Whitman W."/>
        </authorList>
    </citation>
    <scope>NUCLEOTIDE SEQUENCE [LARGE SCALE GENOMIC DNA]</scope>
    <source>
        <strain evidence="2 3">CGMCC 1.8979</strain>
    </source>
</reference>
<dbReference type="EMBL" id="QLMH01000007">
    <property type="protein sequence ID" value="RAK19091.1"/>
    <property type="molecule type" value="Genomic_DNA"/>
</dbReference>
<accession>A0A327YF01</accession>
<protein>
    <submittedName>
        <fullName evidence="2">Glyoxalase-like protein</fullName>
    </submittedName>
</protein>
<dbReference type="PANTHER" id="PTHR40265:SF1">
    <property type="entry name" value="GLYOXALASE-LIKE DOMAIN-CONTAINING PROTEIN"/>
    <property type="match status" value="1"/>
</dbReference>
<dbReference type="Gene3D" id="3.10.180.10">
    <property type="entry name" value="2,3-Dihydroxybiphenyl 1,2-Dioxygenase, domain 1"/>
    <property type="match status" value="1"/>
</dbReference>
<dbReference type="OrthoDB" id="9111355at2"/>
<evidence type="ECO:0000259" key="1">
    <source>
        <dbReference type="Pfam" id="PF13468"/>
    </source>
</evidence>